<dbReference type="AlphaFoldDB" id="A0A9W8EGA2"/>
<gene>
    <name evidence="2" type="ORF">H4R26_002093</name>
</gene>
<name>A0A9W8EGA2_9FUNG</name>
<evidence type="ECO:0000313" key="3">
    <source>
        <dbReference type="Proteomes" id="UP001150907"/>
    </source>
</evidence>
<evidence type="ECO:0000256" key="1">
    <source>
        <dbReference type="SAM" id="MobiDB-lite"/>
    </source>
</evidence>
<comment type="caution">
    <text evidence="2">The sequence shown here is derived from an EMBL/GenBank/DDBJ whole genome shotgun (WGS) entry which is preliminary data.</text>
</comment>
<sequence length="108" mass="11582">MNSAPAPAPKEARRASLESGSPIERLLAQAPGYTSGCELYPKALRDTINEFPEGAVLVKRDPSVTAAAEKCHQASIEKQRQRFVENPEAELSCYPGACRSADPAAKLV</sequence>
<feature type="region of interest" description="Disordered" evidence="1">
    <location>
        <begin position="1"/>
        <end position="23"/>
    </location>
</feature>
<evidence type="ECO:0000313" key="2">
    <source>
        <dbReference type="EMBL" id="KAJ2005161.1"/>
    </source>
</evidence>
<organism evidence="2 3">
    <name type="scientific">Coemansia thaxteri</name>
    <dbReference type="NCBI Taxonomy" id="2663907"/>
    <lineage>
        <taxon>Eukaryota</taxon>
        <taxon>Fungi</taxon>
        <taxon>Fungi incertae sedis</taxon>
        <taxon>Zoopagomycota</taxon>
        <taxon>Kickxellomycotina</taxon>
        <taxon>Kickxellomycetes</taxon>
        <taxon>Kickxellales</taxon>
        <taxon>Kickxellaceae</taxon>
        <taxon>Coemansia</taxon>
    </lineage>
</organism>
<dbReference type="OrthoDB" id="204405at2759"/>
<protein>
    <submittedName>
        <fullName evidence="2">Uncharacterized protein</fullName>
    </submittedName>
</protein>
<proteinExistence type="predicted"/>
<accession>A0A9W8EGA2</accession>
<dbReference type="Proteomes" id="UP001150907">
    <property type="component" value="Unassembled WGS sequence"/>
</dbReference>
<keyword evidence="3" id="KW-1185">Reference proteome</keyword>
<dbReference type="EMBL" id="JANBQF010000116">
    <property type="protein sequence ID" value="KAJ2005161.1"/>
    <property type="molecule type" value="Genomic_DNA"/>
</dbReference>
<reference evidence="2" key="1">
    <citation type="submission" date="2022-07" db="EMBL/GenBank/DDBJ databases">
        <title>Phylogenomic reconstructions and comparative analyses of Kickxellomycotina fungi.</title>
        <authorList>
            <person name="Reynolds N.K."/>
            <person name="Stajich J.E."/>
            <person name="Barry K."/>
            <person name="Grigoriev I.V."/>
            <person name="Crous P."/>
            <person name="Smith M.E."/>
        </authorList>
    </citation>
    <scope>NUCLEOTIDE SEQUENCE</scope>
    <source>
        <strain evidence="2">IMI 214461</strain>
    </source>
</reference>